<protein>
    <submittedName>
        <fullName evidence="1">Uncharacterized protein</fullName>
    </submittedName>
</protein>
<accession>A0A6L5Y0S4</accession>
<proteinExistence type="predicted"/>
<keyword evidence="2" id="KW-1185">Reference proteome</keyword>
<comment type="caution">
    <text evidence="1">The sequence shown here is derived from an EMBL/GenBank/DDBJ whole genome shotgun (WGS) entry which is preliminary data.</text>
</comment>
<gene>
    <name evidence="1" type="ORF">FYJ58_11950</name>
</gene>
<evidence type="ECO:0000313" key="2">
    <source>
        <dbReference type="Proteomes" id="UP000482209"/>
    </source>
</evidence>
<name>A0A6L5Y0S4_9FIRM</name>
<dbReference type="RefSeq" id="WP_154519977.1">
    <property type="nucleotide sequence ID" value="NZ_VUMT01000022.1"/>
</dbReference>
<sequence length="116" mass="13652">MTREELIKELRLYAGIYRESPFHREVEGTQELLEKVANYLQGAKTVKDKECKEYIHTYKCNKKTCDGCKNRYVSEIITELEDCAKQEDCPVYLGDREIDSYVKLSEVIEIINKYVD</sequence>
<evidence type="ECO:0000313" key="1">
    <source>
        <dbReference type="EMBL" id="MSS64582.1"/>
    </source>
</evidence>
<dbReference type="EMBL" id="VUMT01000022">
    <property type="protein sequence ID" value="MSS64582.1"/>
    <property type="molecule type" value="Genomic_DNA"/>
</dbReference>
<organism evidence="1 2">
    <name type="scientific">Velocimicrobium porci</name>
    <dbReference type="NCBI Taxonomy" id="2606634"/>
    <lineage>
        <taxon>Bacteria</taxon>
        <taxon>Bacillati</taxon>
        <taxon>Bacillota</taxon>
        <taxon>Clostridia</taxon>
        <taxon>Lachnospirales</taxon>
        <taxon>Lachnospiraceae</taxon>
        <taxon>Velocimicrobium</taxon>
    </lineage>
</organism>
<reference evidence="1 2" key="1">
    <citation type="submission" date="2019-08" db="EMBL/GenBank/DDBJ databases">
        <title>In-depth cultivation of the pig gut microbiome towards novel bacterial diversity and tailored functional studies.</title>
        <authorList>
            <person name="Wylensek D."/>
            <person name="Hitch T.C.A."/>
            <person name="Clavel T."/>
        </authorList>
    </citation>
    <scope>NUCLEOTIDE SEQUENCE [LARGE SCALE GENOMIC DNA]</scope>
    <source>
        <strain evidence="1 2">WCA-693-APC-MOT-I</strain>
    </source>
</reference>
<dbReference type="AlphaFoldDB" id="A0A6L5Y0S4"/>
<dbReference type="Proteomes" id="UP000482209">
    <property type="component" value="Unassembled WGS sequence"/>
</dbReference>